<gene>
    <name evidence="1" type="ORF">AB204_14800</name>
</gene>
<dbReference type="AlphaFoldDB" id="A0A0J5FQW7"/>
<comment type="caution">
    <text evidence="1">The sequence shown here is derived from an EMBL/GenBank/DDBJ whole genome shotgun (WGS) entry which is preliminary data.</text>
</comment>
<name>A0A0J5FQW7_9GAMM</name>
<protein>
    <submittedName>
        <fullName evidence="1">Uncharacterized protein</fullName>
    </submittedName>
</protein>
<keyword evidence="2" id="KW-1185">Reference proteome</keyword>
<reference evidence="1 2" key="1">
    <citation type="submission" date="2015-06" db="EMBL/GenBank/DDBJ databases">
        <title>Draft Whole-Genome Sequence of the Entomopathogenic Bacterium Xenorhabdus khoisanae.</title>
        <authorList>
            <person name="Naidoo S."/>
            <person name="Featherston J."/>
            <person name="Gray V.M."/>
        </authorList>
    </citation>
    <scope>NUCLEOTIDE SEQUENCE [LARGE SCALE GENOMIC DNA]</scope>
    <source>
        <strain evidence="1 2">MCB</strain>
    </source>
</reference>
<dbReference type="EMBL" id="LFCV01000101">
    <property type="protein sequence ID" value="KMJ44347.1"/>
    <property type="molecule type" value="Genomic_DNA"/>
</dbReference>
<organism evidence="1 2">
    <name type="scientific">Xenorhabdus khoisanae</name>
    <dbReference type="NCBI Taxonomy" id="880157"/>
    <lineage>
        <taxon>Bacteria</taxon>
        <taxon>Pseudomonadati</taxon>
        <taxon>Pseudomonadota</taxon>
        <taxon>Gammaproteobacteria</taxon>
        <taxon>Enterobacterales</taxon>
        <taxon>Morganellaceae</taxon>
        <taxon>Xenorhabdus</taxon>
    </lineage>
</organism>
<dbReference type="PATRIC" id="fig|880157.4.peg.3154"/>
<evidence type="ECO:0000313" key="1">
    <source>
        <dbReference type="EMBL" id="KMJ44347.1"/>
    </source>
</evidence>
<dbReference type="RefSeq" id="WP_047964130.1">
    <property type="nucleotide sequence ID" value="NZ_CAWMBG010000101.1"/>
</dbReference>
<accession>A0A0J5FQW7</accession>
<dbReference type="OrthoDB" id="6457712at2"/>
<dbReference type="STRING" id="880157.AB204_14800"/>
<dbReference type="Proteomes" id="UP000036277">
    <property type="component" value="Unassembled WGS sequence"/>
</dbReference>
<evidence type="ECO:0000313" key="2">
    <source>
        <dbReference type="Proteomes" id="UP000036277"/>
    </source>
</evidence>
<proteinExistence type="predicted"/>
<sequence>MINNAFHLAQIIASVWGDPTDITDAVWQAGYRKPERGEKEIAVLTIDVMNGVPDEAPYSARPKNLDDILSEELNTIIFDATWSDKATPAMVAKMILMSGYQKGAGQ</sequence>